<gene>
    <name evidence="2" type="ORF">ElP_19070</name>
</gene>
<feature type="region of interest" description="Disordered" evidence="1">
    <location>
        <begin position="77"/>
        <end position="104"/>
    </location>
</feature>
<dbReference type="Proteomes" id="UP000317835">
    <property type="component" value="Chromosome"/>
</dbReference>
<dbReference type="EMBL" id="CP036426">
    <property type="protein sequence ID" value="QDV34026.1"/>
    <property type="molecule type" value="Genomic_DNA"/>
</dbReference>
<dbReference type="InterPro" id="IPR006427">
    <property type="entry name" value="Portal_HK97"/>
</dbReference>
<evidence type="ECO:0000313" key="2">
    <source>
        <dbReference type="EMBL" id="QDV34026.1"/>
    </source>
</evidence>
<dbReference type="NCBIfam" id="TIGR01537">
    <property type="entry name" value="portal_HK97"/>
    <property type="match status" value="1"/>
</dbReference>
<feature type="region of interest" description="Disordered" evidence="1">
    <location>
        <begin position="416"/>
        <end position="435"/>
    </location>
</feature>
<reference evidence="2 3" key="1">
    <citation type="submission" date="2019-02" db="EMBL/GenBank/DDBJ databases">
        <title>Deep-cultivation of Planctomycetes and their phenomic and genomic characterization uncovers novel biology.</title>
        <authorList>
            <person name="Wiegand S."/>
            <person name="Jogler M."/>
            <person name="Boedeker C."/>
            <person name="Pinto D."/>
            <person name="Vollmers J."/>
            <person name="Rivas-Marin E."/>
            <person name="Kohn T."/>
            <person name="Peeters S.H."/>
            <person name="Heuer A."/>
            <person name="Rast P."/>
            <person name="Oberbeckmann S."/>
            <person name="Bunk B."/>
            <person name="Jeske O."/>
            <person name="Meyerdierks A."/>
            <person name="Storesund J.E."/>
            <person name="Kallscheuer N."/>
            <person name="Luecker S."/>
            <person name="Lage O.M."/>
            <person name="Pohl T."/>
            <person name="Merkel B.J."/>
            <person name="Hornburger P."/>
            <person name="Mueller R.-W."/>
            <person name="Bruemmer F."/>
            <person name="Labrenz M."/>
            <person name="Spormann A.M."/>
            <person name="Op den Camp H."/>
            <person name="Overmann J."/>
            <person name="Amann R."/>
            <person name="Jetten M.S.M."/>
            <person name="Mascher T."/>
            <person name="Medema M.H."/>
            <person name="Devos D.P."/>
            <person name="Kaster A.-K."/>
            <person name="Ovreas L."/>
            <person name="Rohde M."/>
            <person name="Galperin M.Y."/>
            <person name="Jogler C."/>
        </authorList>
    </citation>
    <scope>NUCLEOTIDE SEQUENCE [LARGE SCALE GENOMIC DNA]</scope>
    <source>
        <strain evidence="2 3">ElP</strain>
    </source>
</reference>
<dbReference type="KEGG" id="tpla:ElP_19070"/>
<dbReference type="RefSeq" id="WP_197446837.1">
    <property type="nucleotide sequence ID" value="NZ_CP036426.1"/>
</dbReference>
<sequence length="435" mass="47697">MPKRLPSILKARPSATAPESRAVAGEELWWPPGTGSAGVAVTEETALAFPTLLATANTLATDLACMPIDVFRGEGDEGRVRDRRHPNHELLSRSPAGPDRPETTPIRWRQSWVLHALLWGNGYNEIRRTGRGTPYSLHLLDPETTRPVRLLDGVEVELADPDGVLRYEVQGVRGGTRHLRPENVLHLAGLGLDGIRGLNFVALLRQGLGLGIAMESYAADYFANGADPGGVIETPQKLNPQAIANLRTGWDDLHRGPGKRHRPAVLEQGATWKGTSSNPQQSQLVEGRKFQSLDVARPWRVPPNKYGDLSEAHLANIEASNLDYLNTALTGWLEAIEQEINLKLFTRSEWQGGYFVEHDVDALLRGDLLKRYQSYEIAIRTGMRSINECRRAENLNPVKGGEQHLTQAQNVPIEKAGIAFPGGGPGSPATEPARP</sequence>
<dbReference type="InterPro" id="IPR006944">
    <property type="entry name" value="Phage/GTA_portal"/>
</dbReference>
<evidence type="ECO:0000313" key="3">
    <source>
        <dbReference type="Proteomes" id="UP000317835"/>
    </source>
</evidence>
<dbReference type="AlphaFoldDB" id="A0A518GZK6"/>
<proteinExistence type="predicted"/>
<keyword evidence="3" id="KW-1185">Reference proteome</keyword>
<protein>
    <submittedName>
        <fullName evidence="2">Phage portal protein</fullName>
    </submittedName>
</protein>
<dbReference type="Pfam" id="PF04860">
    <property type="entry name" value="Phage_portal"/>
    <property type="match status" value="1"/>
</dbReference>
<name>A0A518GZK6_9BACT</name>
<evidence type="ECO:0000256" key="1">
    <source>
        <dbReference type="SAM" id="MobiDB-lite"/>
    </source>
</evidence>
<organism evidence="2 3">
    <name type="scientific">Tautonia plasticadhaerens</name>
    <dbReference type="NCBI Taxonomy" id="2527974"/>
    <lineage>
        <taxon>Bacteria</taxon>
        <taxon>Pseudomonadati</taxon>
        <taxon>Planctomycetota</taxon>
        <taxon>Planctomycetia</taxon>
        <taxon>Isosphaerales</taxon>
        <taxon>Isosphaeraceae</taxon>
        <taxon>Tautonia</taxon>
    </lineage>
</organism>
<feature type="region of interest" description="Disordered" evidence="1">
    <location>
        <begin position="1"/>
        <end position="21"/>
    </location>
</feature>
<accession>A0A518GZK6</accession>